<dbReference type="GO" id="GO:0016477">
    <property type="term" value="P:cell migration"/>
    <property type="evidence" value="ECO:0007669"/>
    <property type="project" value="TreeGrafter"/>
</dbReference>
<evidence type="ECO:0000256" key="4">
    <source>
        <dbReference type="ARBA" id="ARBA00022974"/>
    </source>
</evidence>
<evidence type="ECO:0000256" key="11">
    <source>
        <dbReference type="SAM" id="Phobius"/>
    </source>
</evidence>
<evidence type="ECO:0000256" key="7">
    <source>
        <dbReference type="ARBA" id="ARBA00023180"/>
    </source>
</evidence>
<keyword evidence="8 9" id="KW-0357">Heparan sulfate</keyword>
<reference evidence="13" key="1">
    <citation type="submission" date="2020-07" db="EMBL/GenBank/DDBJ databases">
        <title>Multicomponent nature underlies the extraordinary mechanical properties of spider dragline silk.</title>
        <authorList>
            <person name="Kono N."/>
            <person name="Nakamura H."/>
            <person name="Mori M."/>
            <person name="Yoshida Y."/>
            <person name="Ohtoshi R."/>
            <person name="Malay A.D."/>
            <person name="Moran D.A.P."/>
            <person name="Tomita M."/>
            <person name="Numata K."/>
            <person name="Arakawa K."/>
        </authorList>
    </citation>
    <scope>NUCLEOTIDE SEQUENCE</scope>
</reference>
<dbReference type="InterPro" id="IPR001050">
    <property type="entry name" value="Syndecan"/>
</dbReference>
<feature type="compositionally biased region" description="Acidic residues" evidence="10">
    <location>
        <begin position="143"/>
        <end position="155"/>
    </location>
</feature>
<gene>
    <name evidence="13" type="primary">Sdc</name>
    <name evidence="13" type="ORF">TNCT_615021</name>
</gene>
<comment type="similarity">
    <text evidence="2 9">Belongs to the syndecan proteoglycan family.</text>
</comment>
<dbReference type="SMART" id="SM00294">
    <property type="entry name" value="4.1m"/>
    <property type="match status" value="1"/>
</dbReference>
<evidence type="ECO:0000256" key="6">
    <source>
        <dbReference type="ARBA" id="ARBA00023136"/>
    </source>
</evidence>
<evidence type="ECO:0000259" key="12">
    <source>
        <dbReference type="SMART" id="SM00294"/>
    </source>
</evidence>
<keyword evidence="3 9" id="KW-0812">Transmembrane</keyword>
<feature type="region of interest" description="Disordered" evidence="10">
    <location>
        <begin position="121"/>
        <end position="179"/>
    </location>
</feature>
<dbReference type="GO" id="GO:0009986">
    <property type="term" value="C:cell surface"/>
    <property type="evidence" value="ECO:0007669"/>
    <property type="project" value="TreeGrafter"/>
</dbReference>
<dbReference type="InterPro" id="IPR027789">
    <property type="entry name" value="Syndecan/Neurexin_dom"/>
</dbReference>
<feature type="domain" description="Neurexin/syndecan/glycophorin C" evidence="12">
    <location>
        <begin position="281"/>
        <end position="299"/>
    </location>
</feature>
<evidence type="ECO:0000256" key="1">
    <source>
        <dbReference type="ARBA" id="ARBA00004479"/>
    </source>
</evidence>
<dbReference type="AlphaFoldDB" id="A0A8X6KYH2"/>
<name>A0A8X6KYH2_TRICU</name>
<feature type="transmembrane region" description="Helical" evidence="11">
    <location>
        <begin position="258"/>
        <end position="282"/>
    </location>
</feature>
<evidence type="ECO:0000256" key="10">
    <source>
        <dbReference type="SAM" id="MobiDB-lite"/>
    </source>
</evidence>
<feature type="region of interest" description="Disordered" evidence="10">
    <location>
        <begin position="291"/>
        <end position="316"/>
    </location>
</feature>
<organism evidence="13 14">
    <name type="scientific">Trichonephila clavata</name>
    <name type="common">Joro spider</name>
    <name type="synonym">Nephila clavata</name>
    <dbReference type="NCBI Taxonomy" id="2740835"/>
    <lineage>
        <taxon>Eukaryota</taxon>
        <taxon>Metazoa</taxon>
        <taxon>Ecdysozoa</taxon>
        <taxon>Arthropoda</taxon>
        <taxon>Chelicerata</taxon>
        <taxon>Arachnida</taxon>
        <taxon>Araneae</taxon>
        <taxon>Araneomorphae</taxon>
        <taxon>Entelegynae</taxon>
        <taxon>Araneoidea</taxon>
        <taxon>Nephilidae</taxon>
        <taxon>Trichonephila</taxon>
    </lineage>
</organism>
<dbReference type="GO" id="GO:0016020">
    <property type="term" value="C:membrane"/>
    <property type="evidence" value="ECO:0007669"/>
    <property type="project" value="UniProtKB-SubCell"/>
</dbReference>
<dbReference type="OrthoDB" id="10044468at2759"/>
<keyword evidence="7 9" id="KW-0325">Glycoprotein</keyword>
<evidence type="ECO:0000313" key="13">
    <source>
        <dbReference type="EMBL" id="GFQ86958.1"/>
    </source>
</evidence>
<keyword evidence="5 11" id="KW-1133">Transmembrane helix</keyword>
<feature type="compositionally biased region" description="Basic and acidic residues" evidence="10">
    <location>
        <begin position="121"/>
        <end position="130"/>
    </location>
</feature>
<evidence type="ECO:0000256" key="8">
    <source>
        <dbReference type="ARBA" id="ARBA00023207"/>
    </source>
</evidence>
<keyword evidence="4 9" id="KW-0654">Proteoglycan</keyword>
<comment type="caution">
    <text evidence="13">The sequence shown here is derived from an EMBL/GenBank/DDBJ whole genome shotgun (WGS) entry which is preliminary data.</text>
</comment>
<keyword evidence="14" id="KW-1185">Reference proteome</keyword>
<evidence type="ECO:0000256" key="5">
    <source>
        <dbReference type="ARBA" id="ARBA00022989"/>
    </source>
</evidence>
<proteinExistence type="inferred from homology"/>
<dbReference type="EMBL" id="BMAO01013190">
    <property type="protein sequence ID" value="GFQ86958.1"/>
    <property type="molecule type" value="Genomic_DNA"/>
</dbReference>
<evidence type="ECO:0000256" key="9">
    <source>
        <dbReference type="RuleBase" id="RU000649"/>
    </source>
</evidence>
<dbReference type="Proteomes" id="UP000887116">
    <property type="component" value="Unassembled WGS sequence"/>
</dbReference>
<evidence type="ECO:0000313" key="14">
    <source>
        <dbReference type="Proteomes" id="UP000887116"/>
    </source>
</evidence>
<accession>A0A8X6KYH2</accession>
<dbReference type="InterPro" id="IPR003585">
    <property type="entry name" value="Neurexin-like"/>
</dbReference>
<sequence length="316" mass="34719">MDVSCFKNSPPKNALTLIKCCHYVEIIMSAELTEISSVFFSGSIFILMLTKSSKCSDTPIMVERTAYFGTSIINFEATRSNTITAGLYDPDVKKGDSELYFLNDSPGDQIEGSALDEEFTDLDHSSGRGVDDEDAPGSGFGPYDEEDEDEEDDHEDAGSGGLSPLEHPQNPVKTTTMSTTTTVRTRINEKAKYPSLPDEENRIPDALEPVTHEATTKHNIPDVAPTKFTDSNTQSNEVSIMGQKQEERQTSFFGQPGILAAVIGGAVVGLLCAILLVMFIVYRMRKKDEGSYALDEPKRSPTVNSYTRSSNKEFYA</sequence>
<comment type="function">
    <text evidence="9">Cell surface proteoglycan.</text>
</comment>
<dbReference type="InterPro" id="IPR030479">
    <property type="entry name" value="Syndecan_CS"/>
</dbReference>
<evidence type="ECO:0000256" key="2">
    <source>
        <dbReference type="ARBA" id="ARBA00005343"/>
    </source>
</evidence>
<protein>
    <recommendedName>
        <fullName evidence="9">Syndecan</fullName>
    </recommendedName>
</protein>
<dbReference type="PANTHER" id="PTHR10915">
    <property type="entry name" value="SYNDECAN"/>
    <property type="match status" value="1"/>
</dbReference>
<dbReference type="Pfam" id="PF01034">
    <property type="entry name" value="Syndecan"/>
    <property type="match status" value="1"/>
</dbReference>
<dbReference type="PANTHER" id="PTHR10915:SF1">
    <property type="entry name" value="SYNDECAN"/>
    <property type="match status" value="1"/>
</dbReference>
<evidence type="ECO:0000256" key="3">
    <source>
        <dbReference type="ARBA" id="ARBA00022692"/>
    </source>
</evidence>
<comment type="subcellular location">
    <subcellularLocation>
        <location evidence="1 9">Membrane</location>
        <topology evidence="1 9">Single-pass type I membrane protein</topology>
    </subcellularLocation>
</comment>
<dbReference type="PROSITE" id="PS00964">
    <property type="entry name" value="SYNDECAN"/>
    <property type="match status" value="1"/>
</dbReference>
<keyword evidence="6 11" id="KW-0472">Membrane</keyword>